<accession>A0A366JT82</accession>
<organism evidence="1 2">
    <name type="scientific">Cytobacillus firmus</name>
    <name type="common">Bacillus firmus</name>
    <dbReference type="NCBI Taxonomy" id="1399"/>
    <lineage>
        <taxon>Bacteria</taxon>
        <taxon>Bacillati</taxon>
        <taxon>Bacillota</taxon>
        <taxon>Bacilli</taxon>
        <taxon>Bacillales</taxon>
        <taxon>Bacillaceae</taxon>
        <taxon>Cytobacillus</taxon>
    </lineage>
</organism>
<dbReference type="Proteomes" id="UP000252731">
    <property type="component" value="Unassembled WGS sequence"/>
</dbReference>
<reference evidence="1 2" key="1">
    <citation type="submission" date="2018-06" db="EMBL/GenBank/DDBJ databases">
        <title>Freshwater and sediment microbial communities from various areas in North America, analyzing microbe dynamics in response to fracking.</title>
        <authorList>
            <person name="Lamendella R."/>
        </authorList>
    </citation>
    <scope>NUCLEOTIDE SEQUENCE [LARGE SCALE GENOMIC DNA]</scope>
    <source>
        <strain evidence="1 2">14_TX</strain>
    </source>
</reference>
<dbReference type="EMBL" id="QNSF01000008">
    <property type="protein sequence ID" value="RBP91363.1"/>
    <property type="molecule type" value="Genomic_DNA"/>
</dbReference>
<proteinExistence type="predicted"/>
<dbReference type="AlphaFoldDB" id="A0A366JT82"/>
<sequence length="86" mass="9864">MIRMHGRWICSACKHLSKDGHIQSLQDYSLLIDQSISNAQAKEYLGIESRDTVKRLLQSVSGKKEGVRRETKYALDFFIDKPSSLH</sequence>
<evidence type="ECO:0000313" key="1">
    <source>
        <dbReference type="EMBL" id="RBP91363.1"/>
    </source>
</evidence>
<evidence type="ECO:0000313" key="2">
    <source>
        <dbReference type="Proteomes" id="UP000252731"/>
    </source>
</evidence>
<gene>
    <name evidence="1" type="ORF">DFO70_108145</name>
</gene>
<protein>
    <submittedName>
        <fullName evidence="1">Uncharacterized protein</fullName>
    </submittedName>
</protein>
<keyword evidence="2" id="KW-1185">Reference proteome</keyword>
<name>A0A366JT82_CYTFI</name>
<comment type="caution">
    <text evidence="1">The sequence shown here is derived from an EMBL/GenBank/DDBJ whole genome shotgun (WGS) entry which is preliminary data.</text>
</comment>